<sequence length="222" mass="24736">SCELAFSILSFVKTLTPLIDQERENKMLIGVTFNIDDEIARGDFPLSITRFNEVETSYSKTSLFVMSLSVDVSNGNNAMECLRQQVIHTCYPGNWSGLIHMMALSSVIKCPVFSVYPESSSAIRPFFHGLIRPRDAGSSICNDLVHIMFTRDCLLNNRQGAVFQPNHFCPVFQSGNSDGIAFHGSGASFQTSSFVPDVQSTKEFPPLGFENKDKKNDIHSFF</sequence>
<dbReference type="AlphaFoldDB" id="A0A7D9HQ31"/>
<evidence type="ECO:0000313" key="1">
    <source>
        <dbReference type="EMBL" id="CAB3990677.1"/>
    </source>
</evidence>
<dbReference type="InterPro" id="IPR038822">
    <property type="entry name" value="Vertnin-like"/>
</dbReference>
<dbReference type="PANTHER" id="PTHR16081">
    <property type="entry name" value="VERTNIN"/>
    <property type="match status" value="1"/>
</dbReference>
<dbReference type="PANTHER" id="PTHR16081:SF0">
    <property type="entry name" value="VERTNIN"/>
    <property type="match status" value="1"/>
</dbReference>
<dbReference type="Proteomes" id="UP001152795">
    <property type="component" value="Unassembled WGS sequence"/>
</dbReference>
<dbReference type="GO" id="GO:0000785">
    <property type="term" value="C:chromatin"/>
    <property type="evidence" value="ECO:0007669"/>
    <property type="project" value="TreeGrafter"/>
</dbReference>
<feature type="non-terminal residue" evidence="1">
    <location>
        <position position="1"/>
    </location>
</feature>
<organism evidence="1 2">
    <name type="scientific">Paramuricea clavata</name>
    <name type="common">Red gorgonian</name>
    <name type="synonym">Violescent sea-whip</name>
    <dbReference type="NCBI Taxonomy" id="317549"/>
    <lineage>
        <taxon>Eukaryota</taxon>
        <taxon>Metazoa</taxon>
        <taxon>Cnidaria</taxon>
        <taxon>Anthozoa</taxon>
        <taxon>Octocorallia</taxon>
        <taxon>Malacalcyonacea</taxon>
        <taxon>Plexauridae</taxon>
        <taxon>Paramuricea</taxon>
    </lineage>
</organism>
<dbReference type="OrthoDB" id="5989585at2759"/>
<evidence type="ECO:0000313" key="2">
    <source>
        <dbReference type="Proteomes" id="UP001152795"/>
    </source>
</evidence>
<accession>A0A7D9HQ31</accession>
<keyword evidence="2" id="KW-1185">Reference proteome</keyword>
<dbReference type="EMBL" id="CACRXK020001706">
    <property type="protein sequence ID" value="CAB3990677.1"/>
    <property type="molecule type" value="Genomic_DNA"/>
</dbReference>
<dbReference type="GO" id="GO:0006357">
    <property type="term" value="P:regulation of transcription by RNA polymerase II"/>
    <property type="evidence" value="ECO:0007669"/>
    <property type="project" value="TreeGrafter"/>
</dbReference>
<protein>
    <submittedName>
        <fullName evidence="1">Uncharacterized protein</fullName>
    </submittedName>
</protein>
<name>A0A7D9HQ31_PARCT</name>
<comment type="caution">
    <text evidence="1">The sequence shown here is derived from an EMBL/GenBank/DDBJ whole genome shotgun (WGS) entry which is preliminary data.</text>
</comment>
<reference evidence="1" key="1">
    <citation type="submission" date="2020-04" db="EMBL/GenBank/DDBJ databases">
        <authorList>
            <person name="Alioto T."/>
            <person name="Alioto T."/>
            <person name="Gomez Garrido J."/>
        </authorList>
    </citation>
    <scope>NUCLEOTIDE SEQUENCE</scope>
    <source>
        <strain evidence="1">A484AB</strain>
    </source>
</reference>
<proteinExistence type="predicted"/>
<gene>
    <name evidence="1" type="ORF">PACLA_8A055321</name>
</gene>